<organism evidence="3 4">
    <name type="scientific">Flavobacterium dankookense</name>
    <dbReference type="NCBI Taxonomy" id="706186"/>
    <lineage>
        <taxon>Bacteria</taxon>
        <taxon>Pseudomonadati</taxon>
        <taxon>Bacteroidota</taxon>
        <taxon>Flavobacteriia</taxon>
        <taxon>Flavobacteriales</taxon>
        <taxon>Flavobacteriaceae</taxon>
        <taxon>Flavobacterium</taxon>
    </lineage>
</organism>
<gene>
    <name evidence="3" type="ORF">BC748_2531</name>
</gene>
<accession>A0A4R6Q863</accession>
<dbReference type="OrthoDB" id="866189at2"/>
<evidence type="ECO:0000259" key="2">
    <source>
        <dbReference type="Pfam" id="PF18962"/>
    </source>
</evidence>
<protein>
    <submittedName>
        <fullName evidence="3">Putative secreted protein (Por secretion system target)</fullName>
    </submittedName>
</protein>
<dbReference type="InterPro" id="IPR003961">
    <property type="entry name" value="FN3_dom"/>
</dbReference>
<dbReference type="Proteomes" id="UP000295260">
    <property type="component" value="Unassembled WGS sequence"/>
</dbReference>
<evidence type="ECO:0000313" key="4">
    <source>
        <dbReference type="Proteomes" id="UP000295260"/>
    </source>
</evidence>
<sequence>MKKNILLFVFIFTSQIYGQFNFDYNFNTNGRRVCLISATASETPAGITLNLLENIYNTSENYTIKRRPINGSNLDWTTMVSNYPVSATWFDNTATVGQSYEYQVSRNTGTDVATGYVTACLRYDQSNYKGRMILVIDTSFETSLAAEILQLKHDLTNEGWFVIEIYVPRATTWETENSIITVKNAIIAAYNNSPINDKPSHLFLLGHIPIARSGQGESAPDEHDENKGARGADCFYADIDGVYTDAATYNPGNIDVKAINLPNDLKWDQDYIPSSLEMAFGRVDFADIAGSSINEENLLRNYLNRLHNYRIVADGFDMGNKTAFHFGYDNSNDGSYRSLIPISKAENVDFYSGNQPFPQWVEQNGPYQIFMQNIQVPDTYQWQTYGMNTTIFSSDQSYWGFWDEPFTLGAYGKIRDLLAQNTKCLGLIYTTTGINIFHQPGMGETMGWSCKRIMDHSQTNSLYQKPSQQYDTPDYWNRTHFQYHGDPTLRLNQVKPPTNVQVSFSNGHSISWLQSTDTDIIGYHVYRSYTEFGPFERLTSTPTTNLFYNDGDLTDVIRYYLVKAIKLETTGSGTYLNPSIGIVATTILNNEMFEPFDFSIYPNPANNQIFITTSFDILEKSIYDLQGKEIKRYTNNSKIISIAELNSGIYLLKIKSETGETKTEKIIKF</sequence>
<evidence type="ECO:0000256" key="1">
    <source>
        <dbReference type="ARBA" id="ARBA00022729"/>
    </source>
</evidence>
<dbReference type="NCBIfam" id="TIGR04183">
    <property type="entry name" value="Por_Secre_tail"/>
    <property type="match status" value="1"/>
</dbReference>
<dbReference type="InterPro" id="IPR026444">
    <property type="entry name" value="Secre_tail"/>
</dbReference>
<dbReference type="CDD" id="cd00063">
    <property type="entry name" value="FN3"/>
    <property type="match status" value="1"/>
</dbReference>
<reference evidence="3 4" key="1">
    <citation type="submission" date="2019-03" db="EMBL/GenBank/DDBJ databases">
        <title>Genomic Encyclopedia of Archaeal and Bacterial Type Strains, Phase II (KMG-II): from individual species to whole genera.</title>
        <authorList>
            <person name="Goeker M."/>
        </authorList>
    </citation>
    <scope>NUCLEOTIDE SEQUENCE [LARGE SCALE GENOMIC DNA]</scope>
    <source>
        <strain evidence="3 4">DSM 25687</strain>
    </source>
</reference>
<dbReference type="AlphaFoldDB" id="A0A4R6Q863"/>
<feature type="domain" description="Secretion system C-terminal sorting" evidence="2">
    <location>
        <begin position="600"/>
        <end position="667"/>
    </location>
</feature>
<dbReference type="EMBL" id="SNXR01000016">
    <property type="protein sequence ID" value="TDP58016.1"/>
    <property type="molecule type" value="Genomic_DNA"/>
</dbReference>
<proteinExistence type="predicted"/>
<dbReference type="Gene3D" id="2.60.40.10">
    <property type="entry name" value="Immunoglobulins"/>
    <property type="match status" value="1"/>
</dbReference>
<keyword evidence="1" id="KW-0732">Signal</keyword>
<name>A0A4R6Q863_9FLAO</name>
<dbReference type="Pfam" id="PF18962">
    <property type="entry name" value="Por_Secre_tail"/>
    <property type="match status" value="1"/>
</dbReference>
<keyword evidence="4" id="KW-1185">Reference proteome</keyword>
<comment type="caution">
    <text evidence="3">The sequence shown here is derived from an EMBL/GenBank/DDBJ whole genome shotgun (WGS) entry which is preliminary data.</text>
</comment>
<evidence type="ECO:0000313" key="3">
    <source>
        <dbReference type="EMBL" id="TDP58016.1"/>
    </source>
</evidence>
<dbReference type="RefSeq" id="WP_133533747.1">
    <property type="nucleotide sequence ID" value="NZ_SNXR01000016.1"/>
</dbReference>
<dbReference type="InterPro" id="IPR013783">
    <property type="entry name" value="Ig-like_fold"/>
</dbReference>